<accession>A0AAW6LLT1</accession>
<protein>
    <submittedName>
        <fullName evidence="3">Amidase</fullName>
    </submittedName>
</protein>
<feature type="region of interest" description="Disordered" evidence="1">
    <location>
        <begin position="146"/>
        <end position="165"/>
    </location>
</feature>
<dbReference type="RefSeq" id="WP_209910590.1">
    <property type="nucleotide sequence ID" value="NZ_JARDXE010000010.1"/>
</dbReference>
<dbReference type="PROSITE" id="PS00571">
    <property type="entry name" value="AMIDASES"/>
    <property type="match status" value="1"/>
</dbReference>
<evidence type="ECO:0000313" key="4">
    <source>
        <dbReference type="Proteomes" id="UP001217325"/>
    </source>
</evidence>
<evidence type="ECO:0000313" key="3">
    <source>
        <dbReference type="EMBL" id="MDE8646783.1"/>
    </source>
</evidence>
<evidence type="ECO:0000256" key="1">
    <source>
        <dbReference type="SAM" id="MobiDB-lite"/>
    </source>
</evidence>
<proteinExistence type="predicted"/>
<dbReference type="InterPro" id="IPR020556">
    <property type="entry name" value="Amidase_CS"/>
</dbReference>
<dbReference type="PANTHER" id="PTHR43372:SF4">
    <property type="entry name" value="FATTY-ACID AMIDE HYDROLASE 2"/>
    <property type="match status" value="1"/>
</dbReference>
<dbReference type="Pfam" id="PF01425">
    <property type="entry name" value="Amidase"/>
    <property type="match status" value="1"/>
</dbReference>
<reference evidence="3" key="1">
    <citation type="submission" date="2023-02" db="EMBL/GenBank/DDBJ databases">
        <title>A novel hydrolase synthesized by Rhodococcus erythropolis HQ is responsible for the detoxification of Zearalenone.</title>
        <authorList>
            <person name="Hu J."/>
            <person name="Xu J."/>
        </authorList>
    </citation>
    <scope>NUCLEOTIDE SEQUENCE</scope>
    <source>
        <strain evidence="3">HQ</strain>
    </source>
</reference>
<name>A0AAW6LLT1_RHOSG</name>
<dbReference type="InterPro" id="IPR023631">
    <property type="entry name" value="Amidase_dom"/>
</dbReference>
<sequence length="474" mass="49156">MSRESWVGRDARSIAEAVRSGQVSARTVVEEHLARVDECNVELNALVTVCAEEARTAADALDERRLLGETLGPLAGVPFTVKDLIATAGVRTTAGSRTLADNVPAVDAPAVAAFKAAGAILIGKTNTPEFGACGLTRNELFGTTASPVRPDGVVRSPGGSSGGESASVAAGMSVLGLGTDFGGSVRWPAHCTGLTSVRPTLGRVDPEGQYPGVLSDGRVLANPATMHGTIQTIGPLARNRGDAALALRVLSMPHLSWSEPDSVDVDDLDIRWATGEGTIPVDEEIRSAVRTVAISLDASEYDGLALPRANALFGALRSVETHADIYSLAAGSAHAFDADITAMLAAGRDRSSAEVEALWADRAVLISEFLGEMGDALILPVASVLAPPLGVESFEVDGRKLTWMDALASCRAISVLGLPSVVVPVGLSRNGLPIGVQVVARPFREHVALSVAARITSKAQALVSLPFFGFGCET</sequence>
<dbReference type="EMBL" id="JARDXE010000010">
    <property type="protein sequence ID" value="MDE8646783.1"/>
    <property type="molecule type" value="Genomic_DNA"/>
</dbReference>
<dbReference type="AlphaFoldDB" id="A0AAW6LLT1"/>
<dbReference type="InterPro" id="IPR036928">
    <property type="entry name" value="AS_sf"/>
</dbReference>
<feature type="compositionally biased region" description="Low complexity" evidence="1">
    <location>
        <begin position="153"/>
        <end position="165"/>
    </location>
</feature>
<dbReference type="Proteomes" id="UP001217325">
    <property type="component" value="Unassembled WGS sequence"/>
</dbReference>
<dbReference type="GO" id="GO:0012505">
    <property type="term" value="C:endomembrane system"/>
    <property type="evidence" value="ECO:0007669"/>
    <property type="project" value="TreeGrafter"/>
</dbReference>
<dbReference type="SUPFAM" id="SSF75304">
    <property type="entry name" value="Amidase signature (AS) enzymes"/>
    <property type="match status" value="1"/>
</dbReference>
<evidence type="ECO:0000259" key="2">
    <source>
        <dbReference type="Pfam" id="PF01425"/>
    </source>
</evidence>
<dbReference type="Gene3D" id="3.90.1300.10">
    <property type="entry name" value="Amidase signature (AS) domain"/>
    <property type="match status" value="1"/>
</dbReference>
<dbReference type="InterPro" id="IPR052739">
    <property type="entry name" value="FAAH2"/>
</dbReference>
<feature type="domain" description="Amidase" evidence="2">
    <location>
        <begin position="28"/>
        <end position="446"/>
    </location>
</feature>
<organism evidence="3 4">
    <name type="scientific">Rhodococcus qingshengii</name>
    <dbReference type="NCBI Taxonomy" id="334542"/>
    <lineage>
        <taxon>Bacteria</taxon>
        <taxon>Bacillati</taxon>
        <taxon>Actinomycetota</taxon>
        <taxon>Actinomycetes</taxon>
        <taxon>Mycobacteriales</taxon>
        <taxon>Nocardiaceae</taxon>
        <taxon>Rhodococcus</taxon>
        <taxon>Rhodococcus erythropolis group</taxon>
    </lineage>
</organism>
<gene>
    <name evidence="3" type="ORF">PXH69_17595</name>
</gene>
<comment type="caution">
    <text evidence="3">The sequence shown here is derived from an EMBL/GenBank/DDBJ whole genome shotgun (WGS) entry which is preliminary data.</text>
</comment>
<dbReference type="PANTHER" id="PTHR43372">
    <property type="entry name" value="FATTY-ACID AMIDE HYDROLASE"/>
    <property type="match status" value="1"/>
</dbReference>